<keyword evidence="1" id="KW-1133">Transmembrane helix</keyword>
<dbReference type="Proteomes" id="UP000002316">
    <property type="component" value="Chromosome 11"/>
</dbReference>
<evidence type="ECO:0000256" key="1">
    <source>
        <dbReference type="SAM" id="Phobius"/>
    </source>
</evidence>
<dbReference type="GeneID" id="23866216"/>
<organism evidence="2 3">
    <name type="scientific">Trypanosoma brucei gambiense (strain MHOM/CI/86/DAL972)</name>
    <dbReference type="NCBI Taxonomy" id="679716"/>
    <lineage>
        <taxon>Eukaryota</taxon>
        <taxon>Discoba</taxon>
        <taxon>Euglenozoa</taxon>
        <taxon>Kinetoplastea</taxon>
        <taxon>Metakinetoplastina</taxon>
        <taxon>Trypanosomatida</taxon>
        <taxon>Trypanosomatidae</taxon>
        <taxon>Trypanosoma</taxon>
    </lineage>
</organism>
<dbReference type="KEGG" id="tbg:TbgDal_XI10750"/>
<keyword evidence="1" id="KW-0812">Transmembrane</keyword>
<keyword evidence="1" id="KW-0472">Membrane</keyword>
<dbReference type="RefSeq" id="XP_011780220.1">
    <property type="nucleotide sequence ID" value="XM_011781918.1"/>
</dbReference>
<feature type="transmembrane region" description="Helical" evidence="1">
    <location>
        <begin position="17"/>
        <end position="40"/>
    </location>
</feature>
<dbReference type="OrthoDB" id="252186at2759"/>
<proteinExistence type="predicted"/>
<name>D0A8F5_TRYB9</name>
<accession>D0A8F5</accession>
<dbReference type="EMBL" id="FN554974">
    <property type="protein sequence ID" value="CBH17956.1"/>
    <property type="molecule type" value="Genomic_DNA"/>
</dbReference>
<reference evidence="3" key="1">
    <citation type="journal article" date="2010" name="PLoS Negl. Trop. Dis.">
        <title>The genome sequence of Trypanosoma brucei gambiense, causative agent of chronic human african trypanosomiasis.</title>
        <authorList>
            <person name="Jackson A.P."/>
            <person name="Sanders M."/>
            <person name="Berry A."/>
            <person name="McQuillan J."/>
            <person name="Aslett M.A."/>
            <person name="Quail M.A."/>
            <person name="Chukualim B."/>
            <person name="Capewell P."/>
            <person name="MacLeod A."/>
            <person name="Melville S.E."/>
            <person name="Gibson W."/>
            <person name="Barry J.D."/>
            <person name="Berriman M."/>
            <person name="Hertz-Fowler C."/>
        </authorList>
    </citation>
    <scope>NUCLEOTIDE SEQUENCE [LARGE SCALE GENOMIC DNA]</scope>
    <source>
        <strain evidence="3">MHOM/CI/86/DAL972</strain>
    </source>
</reference>
<dbReference type="AlphaFoldDB" id="D0A8F5"/>
<dbReference type="VEuPathDB" id="TriTrypDB:Tbg972.11.10750"/>
<protein>
    <submittedName>
        <fullName evidence="2">Uncharacterized protein</fullName>
    </submittedName>
</protein>
<feature type="transmembrane region" description="Helical" evidence="1">
    <location>
        <begin position="47"/>
        <end position="68"/>
    </location>
</feature>
<evidence type="ECO:0000313" key="3">
    <source>
        <dbReference type="Proteomes" id="UP000002316"/>
    </source>
</evidence>
<sequence>MQVTTIFIKCSVMGEEVLSALIVVVSVVVVVTGTVFVAGAGFLRISFGALIVSLSFSLVFSTLSSILLEASVKLPQESFPVALLRAILSAAGKQTVSGIALLALLFVVAAAAARACGLLEDIQILLDAHKAFTDEGDAEIVQR</sequence>
<gene>
    <name evidence="2" type="ORF">TbgDal_XI10750</name>
</gene>
<evidence type="ECO:0000313" key="2">
    <source>
        <dbReference type="EMBL" id="CBH17956.1"/>
    </source>
</evidence>